<keyword evidence="4" id="KW-0378">Hydrolase</keyword>
<feature type="domain" description="D-alanyl-D-alanine carboxypeptidase-like core" evidence="3">
    <location>
        <begin position="256"/>
        <end position="384"/>
    </location>
</feature>
<dbReference type="Proteomes" id="UP000199387">
    <property type="component" value="Unassembled WGS sequence"/>
</dbReference>
<name>A0A1G6KLU2_9BACL</name>
<accession>A0A1G6KLU2</accession>
<keyword evidence="4" id="KW-0645">Protease</keyword>
<dbReference type="SUPFAM" id="SSF55166">
    <property type="entry name" value="Hedgehog/DD-peptidase"/>
    <property type="match status" value="1"/>
</dbReference>
<evidence type="ECO:0000313" key="4">
    <source>
        <dbReference type="EMBL" id="SDC32010.1"/>
    </source>
</evidence>
<keyword evidence="4" id="KW-0121">Carboxypeptidase</keyword>
<dbReference type="Pfam" id="PF02557">
    <property type="entry name" value="VanY"/>
    <property type="match status" value="1"/>
</dbReference>
<feature type="chain" id="PRO_5039113398" evidence="2">
    <location>
        <begin position="24"/>
        <end position="406"/>
    </location>
</feature>
<dbReference type="STRING" id="1236220.SAMN04488112_10652"/>
<dbReference type="InterPro" id="IPR003709">
    <property type="entry name" value="VanY-like_core_dom"/>
</dbReference>
<dbReference type="InterPro" id="IPR009045">
    <property type="entry name" value="Zn_M74/Hedgehog-like"/>
</dbReference>
<dbReference type="PROSITE" id="PS51257">
    <property type="entry name" value="PROKAR_LIPOPROTEIN"/>
    <property type="match status" value="1"/>
</dbReference>
<reference evidence="4 5" key="1">
    <citation type="submission" date="2016-10" db="EMBL/GenBank/DDBJ databases">
        <authorList>
            <person name="de Groot N.N."/>
        </authorList>
    </citation>
    <scope>NUCLEOTIDE SEQUENCE [LARGE SCALE GENOMIC DNA]</scope>
    <source>
        <strain evidence="4 5">DSM 45514</strain>
    </source>
</reference>
<evidence type="ECO:0000259" key="3">
    <source>
        <dbReference type="Pfam" id="PF02557"/>
    </source>
</evidence>
<gene>
    <name evidence="4" type="ORF">SAMN04488112_10652</name>
</gene>
<proteinExistence type="predicted"/>
<protein>
    <submittedName>
        <fullName evidence="4">LD-carboxypeptidase LdcB, LAS superfamily</fullName>
    </submittedName>
</protein>
<dbReference type="CDD" id="cd14852">
    <property type="entry name" value="LD-carboxypeptidase"/>
    <property type="match status" value="1"/>
</dbReference>
<dbReference type="PANTHER" id="PTHR34385:SF1">
    <property type="entry name" value="PEPTIDOGLYCAN L-ALANYL-D-GLUTAMATE ENDOPEPTIDASE CWLK"/>
    <property type="match status" value="1"/>
</dbReference>
<dbReference type="AlphaFoldDB" id="A0A1G6KLU2"/>
<dbReference type="PANTHER" id="PTHR34385">
    <property type="entry name" value="D-ALANYL-D-ALANINE CARBOXYPEPTIDASE"/>
    <property type="match status" value="1"/>
</dbReference>
<keyword evidence="5" id="KW-1185">Reference proteome</keyword>
<dbReference type="InterPro" id="IPR058193">
    <property type="entry name" value="VanY/YodJ_core_dom"/>
</dbReference>
<keyword evidence="2" id="KW-0732">Signal</keyword>
<evidence type="ECO:0000256" key="2">
    <source>
        <dbReference type="SAM" id="SignalP"/>
    </source>
</evidence>
<evidence type="ECO:0000313" key="5">
    <source>
        <dbReference type="Proteomes" id="UP000199387"/>
    </source>
</evidence>
<dbReference type="InterPro" id="IPR052179">
    <property type="entry name" value="DD-CPase-like"/>
</dbReference>
<dbReference type="Gene3D" id="3.30.1380.10">
    <property type="match status" value="1"/>
</dbReference>
<feature type="compositionally biased region" description="Basic and acidic residues" evidence="1">
    <location>
        <begin position="194"/>
        <end position="207"/>
    </location>
</feature>
<feature type="region of interest" description="Disordered" evidence="1">
    <location>
        <begin position="194"/>
        <end position="213"/>
    </location>
</feature>
<organism evidence="4 5">
    <name type="scientific">Melghirimyces thermohalophilus</name>
    <dbReference type="NCBI Taxonomy" id="1236220"/>
    <lineage>
        <taxon>Bacteria</taxon>
        <taxon>Bacillati</taxon>
        <taxon>Bacillota</taxon>
        <taxon>Bacilli</taxon>
        <taxon>Bacillales</taxon>
        <taxon>Thermoactinomycetaceae</taxon>
        <taxon>Melghirimyces</taxon>
    </lineage>
</organism>
<dbReference type="GO" id="GO:0006508">
    <property type="term" value="P:proteolysis"/>
    <property type="evidence" value="ECO:0007669"/>
    <property type="project" value="InterPro"/>
</dbReference>
<dbReference type="GO" id="GO:0004180">
    <property type="term" value="F:carboxypeptidase activity"/>
    <property type="evidence" value="ECO:0007669"/>
    <property type="project" value="UniProtKB-KW"/>
</dbReference>
<evidence type="ECO:0000256" key="1">
    <source>
        <dbReference type="SAM" id="MobiDB-lite"/>
    </source>
</evidence>
<dbReference type="RefSeq" id="WP_245662138.1">
    <property type="nucleotide sequence ID" value="NZ_FMZA01000006.1"/>
</dbReference>
<sequence length="406" mass="45310">MGHRHFAAGLLLIGLLLMTAACSGEEGKQKVRAMDPFQQEQEEQPQDTGVELETFVQRMSAVLPDDVDLDPQGNQYSDMNEGRAVLDAPLGEKGHFYAVVDQKSHHLVELKISCRGSVVPSWGKGVLRAFHPDRSDREMEGEVNRLFPEDGGNNRVHHRLGHMKYVVHRSAEGWALVARPQGLAQSVLDLALHPEAEGDPSGRKADTGDGGGTVVSNPASFTVLVNKSHSLPPDYVPPDLVIPQVRFSFNGYSPKKNMRREAAQALERLFAAADDRGFRLFAQSGYRSYQRQQAIFALKADQVGKKRANQVSARPGQSEHQTGLSMDITSQSVAFQLVESFGQTPEGRWVAENAHRFGFIIRYPKGKEQVTRYQYEPWHLRYVGVSAAGEMYRKQQTLEEYLGKRD</sequence>
<feature type="signal peptide" evidence="2">
    <location>
        <begin position="1"/>
        <end position="23"/>
    </location>
</feature>
<dbReference type="EMBL" id="FMZA01000006">
    <property type="protein sequence ID" value="SDC32010.1"/>
    <property type="molecule type" value="Genomic_DNA"/>
</dbReference>